<protein>
    <recommendedName>
        <fullName evidence="5">Lipoprotein</fullName>
    </recommendedName>
</protein>
<evidence type="ECO:0000256" key="2">
    <source>
        <dbReference type="SAM" id="SignalP"/>
    </source>
</evidence>
<dbReference type="AlphaFoldDB" id="A0AAP9AC84"/>
<evidence type="ECO:0000313" key="4">
    <source>
        <dbReference type="Proteomes" id="UP000318231"/>
    </source>
</evidence>
<sequence>MKKNKYKLLIKSLVITSFLVTTSSVIVACTNKEKEQHLTKLKNLSQHAKQIYNEIKTNKLFKNEAFILNDQINKVLKINEQNNLDVITKNYNDLKKLLDEIQEKISKEKEEEKQQNANLNKVINIKLENLNQIVNHNLLKENKESFFNQIIDFTPVITEIQTIINQNQNLLDLKNEELELKLKNLNLFIKELDHKFKNIMDQLFNIEDSYINKFLKFINDQNFINDKEYQKRKKFNPQEYLELTKSIESSFNKLKNITVNSDLDQYLNSLNLMLLSLTNEAKTFFTKFEDQIKEYFKWIVYGKDDTLTKTFNRIVEEQKRNEFMEQTAKALLTFPTEINQKFKMFVDFFTLKNDKDETEYQKIWKLKHNEVNKVWFGIAECFGSGKCTDKSKPS</sequence>
<evidence type="ECO:0000313" key="3">
    <source>
        <dbReference type="EMBL" id="QDI64718.1"/>
    </source>
</evidence>
<gene>
    <name evidence="3" type="ORF">FJM05_00680</name>
</gene>
<evidence type="ECO:0000256" key="1">
    <source>
        <dbReference type="SAM" id="Coils"/>
    </source>
</evidence>
<dbReference type="PROSITE" id="PS51257">
    <property type="entry name" value="PROKAR_LIPOPROTEIN"/>
    <property type="match status" value="1"/>
</dbReference>
<feature type="signal peptide" evidence="2">
    <location>
        <begin position="1"/>
        <end position="28"/>
    </location>
</feature>
<evidence type="ECO:0008006" key="5">
    <source>
        <dbReference type="Google" id="ProtNLM"/>
    </source>
</evidence>
<organism evidence="3 4">
    <name type="scientific">Ureaplasma urealyticum</name>
    <name type="common">Ureaplasma urealyticum biotype 2</name>
    <dbReference type="NCBI Taxonomy" id="2130"/>
    <lineage>
        <taxon>Bacteria</taxon>
        <taxon>Bacillati</taxon>
        <taxon>Mycoplasmatota</taxon>
        <taxon>Mycoplasmoidales</taxon>
        <taxon>Mycoplasmoidaceae</taxon>
        <taxon>Ureaplasma</taxon>
    </lineage>
</organism>
<proteinExistence type="predicted"/>
<dbReference type="EMBL" id="CP041200">
    <property type="protein sequence ID" value="QDI64718.1"/>
    <property type="molecule type" value="Genomic_DNA"/>
</dbReference>
<keyword evidence="1" id="KW-0175">Coiled coil</keyword>
<keyword evidence="2" id="KW-0732">Signal</keyword>
<dbReference type="RefSeq" id="WP_012560323.1">
    <property type="nucleotide sequence ID" value="NZ_CP041200.1"/>
</dbReference>
<feature type="chain" id="PRO_5042857893" description="Lipoprotein" evidence="2">
    <location>
        <begin position="29"/>
        <end position="394"/>
    </location>
</feature>
<feature type="coiled-coil region" evidence="1">
    <location>
        <begin position="84"/>
        <end position="129"/>
    </location>
</feature>
<dbReference type="Proteomes" id="UP000318231">
    <property type="component" value="Chromosome"/>
</dbReference>
<name>A0AAP9AC84_UREUR</name>
<reference evidence="3 4" key="1">
    <citation type="submission" date="2019-07" db="EMBL/GenBank/DDBJ databases">
        <title>Comparative genomics of three clinical Ureaplasma species: analysis of their core genomes and virulence factors.</title>
        <authorList>
            <person name="Yang T."/>
            <person name="Zhang Y."/>
            <person name="Li X."/>
            <person name="Kong Y."/>
            <person name="Yu H."/>
            <person name="Ruan Z."/>
            <person name="Xie X."/>
            <person name="Zhang J."/>
        </authorList>
    </citation>
    <scope>NUCLEOTIDE SEQUENCE [LARGE SCALE GENOMIC DNA]</scope>
    <source>
        <strain evidence="3 4">132</strain>
    </source>
</reference>
<accession>A0AAP9AC84</accession>